<proteinExistence type="predicted"/>
<accession>A0A915JHC5</accession>
<sequence>MILTKKLNLNVNALPANFISPLPQYDCLPFVMYDFCIDCTKFHHNLSCAITTIMFEHDSMHFAYGVRCRYSVIAGKKAAFCAGYNSCVSLYKDDPQTYTIRPIQRIMLDIPFKVDGQISSWTLTLPFIYQDEIVTKLIWYSLSKIEKVCSR</sequence>
<name>A0A915JHC5_ROMCU</name>
<keyword evidence="1" id="KW-1185">Reference proteome</keyword>
<protein>
    <submittedName>
        <fullName evidence="2">Uncharacterized protein</fullName>
    </submittedName>
</protein>
<organism evidence="1 2">
    <name type="scientific">Romanomermis culicivorax</name>
    <name type="common">Nematode worm</name>
    <dbReference type="NCBI Taxonomy" id="13658"/>
    <lineage>
        <taxon>Eukaryota</taxon>
        <taxon>Metazoa</taxon>
        <taxon>Ecdysozoa</taxon>
        <taxon>Nematoda</taxon>
        <taxon>Enoplea</taxon>
        <taxon>Dorylaimia</taxon>
        <taxon>Mermithida</taxon>
        <taxon>Mermithoidea</taxon>
        <taxon>Mermithidae</taxon>
        <taxon>Romanomermis</taxon>
    </lineage>
</organism>
<dbReference type="WBParaSite" id="nRc.2.0.1.t25517-RA">
    <property type="protein sequence ID" value="nRc.2.0.1.t25517-RA"/>
    <property type="gene ID" value="nRc.2.0.1.g25517"/>
</dbReference>
<dbReference type="Proteomes" id="UP000887565">
    <property type="component" value="Unplaced"/>
</dbReference>
<reference evidence="2" key="1">
    <citation type="submission" date="2022-11" db="UniProtKB">
        <authorList>
            <consortium name="WormBaseParasite"/>
        </authorList>
    </citation>
    <scope>IDENTIFICATION</scope>
</reference>
<dbReference type="AlphaFoldDB" id="A0A915JHC5"/>
<evidence type="ECO:0000313" key="2">
    <source>
        <dbReference type="WBParaSite" id="nRc.2.0.1.t25517-RA"/>
    </source>
</evidence>
<evidence type="ECO:0000313" key="1">
    <source>
        <dbReference type="Proteomes" id="UP000887565"/>
    </source>
</evidence>